<gene>
    <name evidence="10" type="ordered locus">Dd703_3579</name>
</gene>
<dbReference type="KEGG" id="dda:Dd703_3579"/>
<keyword evidence="7 8" id="KW-0472">Membrane</keyword>
<feature type="transmembrane region" description="Helical" evidence="9">
    <location>
        <begin position="411"/>
        <end position="429"/>
    </location>
</feature>
<proteinExistence type="inferred from homology"/>
<reference evidence="10" key="1">
    <citation type="submission" date="2009-06" db="EMBL/GenBank/DDBJ databases">
        <title>Complete sequence of Dickeya dadantii Ech703.</title>
        <authorList>
            <consortium name="US DOE Joint Genome Institute"/>
            <person name="Lucas S."/>
            <person name="Copeland A."/>
            <person name="Lapidus A."/>
            <person name="Glavina del Rio T."/>
            <person name="Dalin E."/>
            <person name="Tice H."/>
            <person name="Bruce D."/>
            <person name="Goodwin L."/>
            <person name="Pitluck S."/>
            <person name="Chertkov O."/>
            <person name="Brettin T."/>
            <person name="Detter J.C."/>
            <person name="Han C."/>
            <person name="Larimer F."/>
            <person name="Land M."/>
            <person name="Hauser L."/>
            <person name="Kyrpides N."/>
            <person name="Mikhailova N."/>
            <person name="Balakrishnan V."/>
            <person name="Glasner J."/>
            <person name="Perna N.T."/>
        </authorList>
    </citation>
    <scope>NUCLEOTIDE SEQUENCE [LARGE SCALE GENOMIC DNA]</scope>
    <source>
        <strain evidence="10">Ech703</strain>
    </source>
</reference>
<organism evidence="10 11">
    <name type="scientific">Musicola paradisiaca (strain Ech703)</name>
    <name type="common">Dickeya paradisiaca</name>
    <name type="synonym">Dickeya dadantii</name>
    <dbReference type="NCBI Taxonomy" id="579405"/>
    <lineage>
        <taxon>Bacteria</taxon>
        <taxon>Pseudomonadati</taxon>
        <taxon>Pseudomonadota</taxon>
        <taxon>Gammaproteobacteria</taxon>
        <taxon>Enterobacterales</taxon>
        <taxon>Pectobacteriaceae</taxon>
        <taxon>Musicola</taxon>
    </lineage>
</organism>
<evidence type="ECO:0000256" key="6">
    <source>
        <dbReference type="ARBA" id="ARBA00022989"/>
    </source>
</evidence>
<evidence type="ECO:0000256" key="4">
    <source>
        <dbReference type="ARBA" id="ARBA00022475"/>
    </source>
</evidence>
<feature type="transmembrane region" description="Helical" evidence="9">
    <location>
        <begin position="50"/>
        <end position="75"/>
    </location>
</feature>
<feature type="transmembrane region" description="Helical" evidence="9">
    <location>
        <begin position="383"/>
        <end position="404"/>
    </location>
</feature>
<evidence type="ECO:0000256" key="1">
    <source>
        <dbReference type="ARBA" id="ARBA00004651"/>
    </source>
</evidence>
<feature type="transmembrane region" description="Helical" evidence="9">
    <location>
        <begin position="316"/>
        <end position="336"/>
    </location>
</feature>
<name>C6C410_MUSP7</name>
<feature type="transmembrane region" description="Helical" evidence="9">
    <location>
        <begin position="282"/>
        <end position="304"/>
    </location>
</feature>
<evidence type="ECO:0000256" key="5">
    <source>
        <dbReference type="ARBA" id="ARBA00022692"/>
    </source>
</evidence>
<dbReference type="Pfam" id="PF00860">
    <property type="entry name" value="Xan_ur_permease"/>
    <property type="match status" value="1"/>
</dbReference>
<comment type="subcellular location">
    <subcellularLocation>
        <location evidence="1 8">Cell membrane</location>
        <topology evidence="1 8">Multi-pass membrane protein</topology>
    </subcellularLocation>
</comment>
<feature type="transmembrane region" description="Helical" evidence="9">
    <location>
        <begin position="20"/>
        <end position="43"/>
    </location>
</feature>
<evidence type="ECO:0000256" key="2">
    <source>
        <dbReference type="ARBA" id="ARBA00005697"/>
    </source>
</evidence>
<dbReference type="PANTHER" id="PTHR43337:SF1">
    <property type="entry name" value="XANTHINE_URACIL PERMEASE C887.17-RELATED"/>
    <property type="match status" value="1"/>
</dbReference>
<dbReference type="eggNOG" id="COG2252">
    <property type="taxonomic scope" value="Bacteria"/>
</dbReference>
<keyword evidence="3 8" id="KW-0813">Transport</keyword>
<evidence type="ECO:0000256" key="8">
    <source>
        <dbReference type="PIRNR" id="PIRNR005353"/>
    </source>
</evidence>
<feature type="transmembrane region" description="Helical" evidence="9">
    <location>
        <begin position="129"/>
        <end position="155"/>
    </location>
</feature>
<dbReference type="InterPro" id="IPR026033">
    <property type="entry name" value="Azg-like_bact_archaea"/>
</dbReference>
<evidence type="ECO:0000313" key="10">
    <source>
        <dbReference type="EMBL" id="ACS87337.1"/>
    </source>
</evidence>
<dbReference type="Proteomes" id="UP000002734">
    <property type="component" value="Chromosome"/>
</dbReference>
<keyword evidence="5 8" id="KW-0812">Transmembrane</keyword>
<dbReference type="HOGENOM" id="CLU_024508_0_1_6"/>
<dbReference type="EMBL" id="CP001654">
    <property type="protein sequence ID" value="ACS87337.1"/>
    <property type="molecule type" value="Genomic_DNA"/>
</dbReference>
<feature type="transmembrane region" description="Helical" evidence="9">
    <location>
        <begin position="343"/>
        <end position="363"/>
    </location>
</feature>
<dbReference type="AlphaFoldDB" id="C6C410"/>
<feature type="transmembrane region" description="Helical" evidence="9">
    <location>
        <begin position="95"/>
        <end position="117"/>
    </location>
</feature>
<keyword evidence="4 8" id="KW-1003">Cell membrane</keyword>
<dbReference type="RefSeq" id="WP_015855234.1">
    <property type="nucleotide sequence ID" value="NC_012880.1"/>
</dbReference>
<dbReference type="GO" id="GO:0015207">
    <property type="term" value="F:adenine transmembrane transporter activity"/>
    <property type="evidence" value="ECO:0007669"/>
    <property type="project" value="TreeGrafter"/>
</dbReference>
<dbReference type="STRING" id="579405.Dd703_3579"/>
<dbReference type="GO" id="GO:0005886">
    <property type="term" value="C:plasma membrane"/>
    <property type="evidence" value="ECO:0007669"/>
    <property type="project" value="UniProtKB-SubCell"/>
</dbReference>
<accession>C6C410</accession>
<feature type="transmembrane region" description="Helical" evidence="9">
    <location>
        <begin position="238"/>
        <end position="262"/>
    </location>
</feature>
<dbReference type="InterPro" id="IPR045018">
    <property type="entry name" value="Azg-like"/>
</dbReference>
<keyword evidence="11" id="KW-1185">Reference proteome</keyword>
<evidence type="ECO:0000256" key="7">
    <source>
        <dbReference type="ARBA" id="ARBA00023136"/>
    </source>
</evidence>
<evidence type="ECO:0000256" key="9">
    <source>
        <dbReference type="SAM" id="Phobius"/>
    </source>
</evidence>
<evidence type="ECO:0000256" key="3">
    <source>
        <dbReference type="ARBA" id="ARBA00022448"/>
    </source>
</evidence>
<dbReference type="InterPro" id="IPR006043">
    <property type="entry name" value="NCS2"/>
</dbReference>
<dbReference type="PIRSF" id="PIRSF005353">
    <property type="entry name" value="PbuG"/>
    <property type="match status" value="1"/>
</dbReference>
<dbReference type="PANTHER" id="PTHR43337">
    <property type="entry name" value="XANTHINE/URACIL PERMEASE C887.17-RELATED"/>
    <property type="match status" value="1"/>
</dbReference>
<protein>
    <submittedName>
        <fullName evidence="10">Xanthine/uracil/vitamin C permease</fullName>
    </submittedName>
</protein>
<evidence type="ECO:0000313" key="11">
    <source>
        <dbReference type="Proteomes" id="UP000002734"/>
    </source>
</evidence>
<sequence>MLEKLFQLKAHNTTVRTEVIAGITTFLAMAYILFVNPTILGATGMDKGSVFVATCLAAAIGSALMGFIANYPVALAPGMGLNAFFTYTVVLHMGYSWQIALGAVFLSAVLFFALSLFKIRELIINSIPLPMRSAIAAGIGLFLALIALEGAGIVVDNPATLVGIGDLTKPGPLLALLGFILIVVLEARRLTGAVLIGILCITFISMGIGLTPFGGIFSAPPSLSPTFLQLDIKGALNVGLISVIFAFLFVDVFDNTGTLIGVTRRAGLVDAQGNSPKMGKALVADSMAALFGSLLGTSTTTSYVESAAGVSAGGRTGLTALVVAVLFLLSLFFAPLAGSVPVYATAPALLFVAVLMTSGLAEIDWRDVTTAAPVTITALAMPFTYSIANGIALGFISWTVIKLLSGRKSEVNITLVILSILFVIKLGWLSA</sequence>
<feature type="transmembrane region" description="Helical" evidence="9">
    <location>
        <begin position="167"/>
        <end position="185"/>
    </location>
</feature>
<keyword evidence="6 8" id="KW-1133">Transmembrane helix</keyword>
<feature type="transmembrane region" description="Helical" evidence="9">
    <location>
        <begin position="192"/>
        <end position="218"/>
    </location>
</feature>
<comment type="similarity">
    <text evidence="2 8">Belongs to the nucleobase:cation symporter-2 (NCS2) (TC 2.A.40) family. Azg-like subfamily.</text>
</comment>